<organism evidence="4 5">
    <name type="scientific">Roseateles depolymerans</name>
    <dbReference type="NCBI Taxonomy" id="76731"/>
    <lineage>
        <taxon>Bacteria</taxon>
        <taxon>Pseudomonadati</taxon>
        <taxon>Pseudomonadota</taxon>
        <taxon>Betaproteobacteria</taxon>
        <taxon>Burkholderiales</taxon>
        <taxon>Sphaerotilaceae</taxon>
        <taxon>Roseateles</taxon>
    </lineage>
</organism>
<dbReference type="GO" id="GO:0000160">
    <property type="term" value="P:phosphorelay signal transduction system"/>
    <property type="evidence" value="ECO:0007669"/>
    <property type="project" value="InterPro"/>
</dbReference>
<dbReference type="SUPFAM" id="SSF48452">
    <property type="entry name" value="TPR-like"/>
    <property type="match status" value="1"/>
</dbReference>
<dbReference type="AlphaFoldDB" id="A0A2W5DWW7"/>
<evidence type="ECO:0000256" key="1">
    <source>
        <dbReference type="PROSITE-ProRule" id="PRU00169"/>
    </source>
</evidence>
<dbReference type="EMBL" id="QFOD01000001">
    <property type="protein sequence ID" value="PZP36465.1"/>
    <property type="molecule type" value="Genomic_DNA"/>
</dbReference>
<dbReference type="InterPro" id="IPR001789">
    <property type="entry name" value="Sig_transdc_resp-reg_receiver"/>
</dbReference>
<dbReference type="PANTHER" id="PTHR43228">
    <property type="entry name" value="TWO-COMPONENT RESPONSE REGULATOR"/>
    <property type="match status" value="1"/>
</dbReference>
<comment type="caution">
    <text evidence="4">The sequence shown here is derived from an EMBL/GenBank/DDBJ whole genome shotgun (WGS) entry which is preliminary data.</text>
</comment>
<feature type="modified residue" description="4-aspartylphosphate" evidence="1">
    <location>
        <position position="62"/>
    </location>
</feature>
<reference evidence="4 5" key="1">
    <citation type="submission" date="2017-08" db="EMBL/GenBank/DDBJ databases">
        <title>Infants hospitalized years apart are colonized by the same room-sourced microbial strains.</title>
        <authorList>
            <person name="Brooks B."/>
            <person name="Olm M.R."/>
            <person name="Firek B.A."/>
            <person name="Baker R."/>
            <person name="Thomas B.C."/>
            <person name="Morowitz M.J."/>
            <person name="Banfield J.F."/>
        </authorList>
    </citation>
    <scope>NUCLEOTIDE SEQUENCE [LARGE SCALE GENOMIC DNA]</scope>
    <source>
        <strain evidence="4">S2_012_000_R2_81</strain>
    </source>
</reference>
<keyword evidence="2" id="KW-0802">TPR repeat</keyword>
<proteinExistence type="predicted"/>
<gene>
    <name evidence="4" type="ORF">DI603_00390</name>
</gene>
<feature type="domain" description="Response regulatory" evidence="3">
    <location>
        <begin position="12"/>
        <end position="132"/>
    </location>
</feature>
<evidence type="ECO:0000259" key="3">
    <source>
        <dbReference type="PROSITE" id="PS50110"/>
    </source>
</evidence>
<dbReference type="PANTHER" id="PTHR43228:SF1">
    <property type="entry name" value="TWO-COMPONENT RESPONSE REGULATOR ARR22"/>
    <property type="match status" value="1"/>
</dbReference>
<dbReference type="InterPro" id="IPR052048">
    <property type="entry name" value="ST_Response_Regulator"/>
</dbReference>
<dbReference type="Pfam" id="PF00072">
    <property type="entry name" value="Response_reg"/>
    <property type="match status" value="1"/>
</dbReference>
<name>A0A2W5DWW7_9BURK</name>
<dbReference type="InterPro" id="IPR011990">
    <property type="entry name" value="TPR-like_helical_dom_sf"/>
</dbReference>
<dbReference type="Gene3D" id="3.40.50.2300">
    <property type="match status" value="1"/>
</dbReference>
<protein>
    <submittedName>
        <fullName evidence="4">Response regulator</fullName>
    </submittedName>
</protein>
<dbReference type="InterPro" id="IPR011006">
    <property type="entry name" value="CheY-like_superfamily"/>
</dbReference>
<evidence type="ECO:0000313" key="5">
    <source>
        <dbReference type="Proteomes" id="UP000249633"/>
    </source>
</evidence>
<dbReference type="InterPro" id="IPR019734">
    <property type="entry name" value="TPR_rpt"/>
</dbReference>
<dbReference type="PROSITE" id="PS50005">
    <property type="entry name" value="TPR"/>
    <property type="match status" value="1"/>
</dbReference>
<accession>A0A2W5DWW7</accession>
<dbReference type="Gene3D" id="1.25.40.10">
    <property type="entry name" value="Tetratricopeptide repeat domain"/>
    <property type="match status" value="1"/>
</dbReference>
<dbReference type="Pfam" id="PF14559">
    <property type="entry name" value="TPR_19"/>
    <property type="match status" value="1"/>
</dbReference>
<evidence type="ECO:0000313" key="4">
    <source>
        <dbReference type="EMBL" id="PZP36465.1"/>
    </source>
</evidence>
<evidence type="ECO:0000256" key="2">
    <source>
        <dbReference type="PROSITE-ProRule" id="PRU00339"/>
    </source>
</evidence>
<dbReference type="Proteomes" id="UP000249633">
    <property type="component" value="Unassembled WGS sequence"/>
</dbReference>
<dbReference type="PROSITE" id="PS50110">
    <property type="entry name" value="RESPONSE_REGULATORY"/>
    <property type="match status" value="1"/>
</dbReference>
<keyword evidence="1" id="KW-0597">Phosphoprotein</keyword>
<dbReference type="SMART" id="SM00448">
    <property type="entry name" value="REC"/>
    <property type="match status" value="1"/>
</dbReference>
<dbReference type="SUPFAM" id="SSF52172">
    <property type="entry name" value="CheY-like"/>
    <property type="match status" value="1"/>
</dbReference>
<sequence>MYLLDEGIQNAKALIVDGNTSSRSLLAAQLRDLGVGTVRMVGRVKEARLILENQSYDIVLCDAQIDGADSGGQDLLDELRRVGLLPYATVFVMMTNEATYARVAEAAEAALDAYLIKPHTSASLAERLTSARHRKRVLKDIFDAIERQDFETGARLCLQRFESRARYWLYAARIGAELLLRLGKYPEAQQMYEAIVAAKTVPWAKLGVARAQLASGNPGTARRTLEDLVGELPGYADSHDLLGHLQMEQGDLNQALQTYQTATALTPGCLLRLQRCGSLAYYAGQRDQALELLERAAGQGLKSKLFDMLSLMMVGLMRFDRSERKGLNYAYDALNAAIWRLPPSKRLQRFERCFATLTALLDRQVPQAQALTMELGGQAEQGDFDLEGATLLVALWTRLLRQGVPWDVARPAIETLGLRYCTSKASTEVLVASTEGHEQAGPLLRECHHRIFGIAETAVRHSIRGNAAVAVELLLRQGESSRNAKLIDMAALVLKRHAAKLEDPAHYEEQVRQLQERYVIPMGWRGLLRGRDIGAVALRVPSDPATLSLPVPPEGST</sequence>
<feature type="repeat" description="TPR" evidence="2">
    <location>
        <begin position="236"/>
        <end position="269"/>
    </location>
</feature>